<proteinExistence type="predicted"/>
<organism evidence="2">
    <name type="scientific">freshwater metagenome</name>
    <dbReference type="NCBI Taxonomy" id="449393"/>
    <lineage>
        <taxon>unclassified sequences</taxon>
        <taxon>metagenomes</taxon>
        <taxon>ecological metagenomes</taxon>
    </lineage>
</organism>
<dbReference type="Gene3D" id="3.30.1360.200">
    <property type="match status" value="1"/>
</dbReference>
<gene>
    <name evidence="2" type="ORF">UFOPK1493_00505</name>
</gene>
<accession>A0A6J6C0N6</accession>
<dbReference type="EMBL" id="CAEZSR010000010">
    <property type="protein sequence ID" value="CAB4543868.1"/>
    <property type="molecule type" value="Genomic_DNA"/>
</dbReference>
<reference evidence="2" key="1">
    <citation type="submission" date="2020-05" db="EMBL/GenBank/DDBJ databases">
        <authorList>
            <person name="Chiriac C."/>
            <person name="Salcher M."/>
            <person name="Ghai R."/>
            <person name="Kavagutti S V."/>
        </authorList>
    </citation>
    <scope>NUCLEOTIDE SEQUENCE</scope>
</reference>
<protein>
    <submittedName>
        <fullName evidence="2">Unannotated protein</fullName>
    </submittedName>
</protein>
<name>A0A6J6C0N6_9ZZZZ</name>
<dbReference type="Gene3D" id="3.30.70.3400">
    <property type="match status" value="1"/>
</dbReference>
<dbReference type="AlphaFoldDB" id="A0A6J6C0N6"/>
<sequence>MRPPRTPGTRAGAAGLGLALVLTLGACSDDDPSAAPTATTGATATTATDATDPAGSTGTSGATDAGTGTVDGAGGDGADADVADVDVADVDVAGAAVVIVATGDAGALAATAAIIDDRLAELGLAGGTGVDGSELTIAVDDAQGLSGDDLVSLLTRSGQVLLRPALECLDEATAEATEVVRAPTDPTATLTLPLGRVGECTVGPAGATGDVFEPGSARTVLLGESWGLQVLLREGPDGVDRWNELALACFTADVTCPTQRLAIESDGLILTAPVLNAPEFAREVQLGGTFTETDVTALALALNSGALPTALEVTSVTGG</sequence>
<feature type="region of interest" description="Disordered" evidence="1">
    <location>
        <begin position="31"/>
        <end position="73"/>
    </location>
</feature>
<dbReference type="PROSITE" id="PS51257">
    <property type="entry name" value="PROKAR_LIPOPROTEIN"/>
    <property type="match status" value="1"/>
</dbReference>
<evidence type="ECO:0000256" key="1">
    <source>
        <dbReference type="SAM" id="MobiDB-lite"/>
    </source>
</evidence>
<feature type="compositionally biased region" description="Low complexity" evidence="1">
    <location>
        <begin position="33"/>
        <end position="68"/>
    </location>
</feature>
<evidence type="ECO:0000313" key="2">
    <source>
        <dbReference type="EMBL" id="CAB4543868.1"/>
    </source>
</evidence>